<dbReference type="SUPFAM" id="SSF53335">
    <property type="entry name" value="S-adenosyl-L-methionine-dependent methyltransferases"/>
    <property type="match status" value="1"/>
</dbReference>
<dbReference type="PANTHER" id="PTHR43167">
    <property type="entry name" value="PUTATIVE (AFU_ORTHOLOGUE AFUA_6G01830)-RELATED"/>
    <property type="match status" value="1"/>
</dbReference>
<dbReference type="InterPro" id="IPR002935">
    <property type="entry name" value="SAM_O-MeTrfase"/>
</dbReference>
<dbReference type="Pfam" id="PF13578">
    <property type="entry name" value="Methyltransf_24"/>
    <property type="match status" value="1"/>
</dbReference>
<evidence type="ECO:0000256" key="3">
    <source>
        <dbReference type="ARBA" id="ARBA00022691"/>
    </source>
</evidence>
<organism evidence="4 5">
    <name type="scientific">Mycolicibacterium poriferae</name>
    <dbReference type="NCBI Taxonomy" id="39694"/>
    <lineage>
        <taxon>Bacteria</taxon>
        <taxon>Bacillati</taxon>
        <taxon>Actinomycetota</taxon>
        <taxon>Actinomycetes</taxon>
        <taxon>Mycobacteriales</taxon>
        <taxon>Mycobacteriaceae</taxon>
        <taxon>Mycolicibacterium</taxon>
    </lineage>
</organism>
<dbReference type="RefSeq" id="WP_163675854.1">
    <property type="nucleotide sequence ID" value="NZ_AP022570.1"/>
</dbReference>
<dbReference type="PROSITE" id="PS51682">
    <property type="entry name" value="SAM_OMT_I"/>
    <property type="match status" value="1"/>
</dbReference>
<dbReference type="Proteomes" id="UP000466785">
    <property type="component" value="Chromosome"/>
</dbReference>
<evidence type="ECO:0000256" key="2">
    <source>
        <dbReference type="ARBA" id="ARBA00022679"/>
    </source>
</evidence>
<dbReference type="AlphaFoldDB" id="A0A6N4VDB0"/>
<dbReference type="PANTHER" id="PTHR43167:SF1">
    <property type="entry name" value="PUTATIVE (AFU_ORTHOLOGUE AFUA_6G01830)-RELATED"/>
    <property type="match status" value="1"/>
</dbReference>
<keyword evidence="3" id="KW-0949">S-adenosyl-L-methionine</keyword>
<evidence type="ECO:0000313" key="4">
    <source>
        <dbReference type="EMBL" id="BBX52439.1"/>
    </source>
</evidence>
<dbReference type="Gene3D" id="3.40.50.150">
    <property type="entry name" value="Vaccinia Virus protein VP39"/>
    <property type="match status" value="1"/>
</dbReference>
<keyword evidence="1" id="KW-0489">Methyltransferase</keyword>
<evidence type="ECO:0000313" key="5">
    <source>
        <dbReference type="Proteomes" id="UP000466785"/>
    </source>
</evidence>
<gene>
    <name evidence="4" type="ORF">MPOR_34650</name>
</gene>
<dbReference type="InterPro" id="IPR029063">
    <property type="entry name" value="SAM-dependent_MTases_sf"/>
</dbReference>
<keyword evidence="5" id="KW-1185">Reference proteome</keyword>
<protein>
    <recommendedName>
        <fullName evidence="6">O-methyltransferase, family 3</fullName>
    </recommendedName>
</protein>
<evidence type="ECO:0008006" key="6">
    <source>
        <dbReference type="Google" id="ProtNLM"/>
    </source>
</evidence>
<reference evidence="4 5" key="1">
    <citation type="journal article" date="2019" name="Emerg. Microbes Infect.">
        <title>Comprehensive subspecies identification of 175 nontuberculous mycobacteria species based on 7547 genomic profiles.</title>
        <authorList>
            <person name="Matsumoto Y."/>
            <person name="Kinjo T."/>
            <person name="Motooka D."/>
            <person name="Nabeya D."/>
            <person name="Jung N."/>
            <person name="Uechi K."/>
            <person name="Horii T."/>
            <person name="Iida T."/>
            <person name="Fujita J."/>
            <person name="Nakamura S."/>
        </authorList>
    </citation>
    <scope>NUCLEOTIDE SEQUENCE [LARGE SCALE GENOMIC DNA]</scope>
    <source>
        <strain evidence="4 5">JCM 12603</strain>
    </source>
</reference>
<proteinExistence type="predicted"/>
<accession>A0A6N4VDB0</accession>
<sequence length="230" mass="24958">METLSSPQIADVLARLFAEAQVADGPLYAEWSQALQVDGEEMARLMAREAQDYRGVYRDFAGNFLNVSAEFGQFLYICARARRARHIVEFGTSFGVSTIHLAAALRDGGGGRMVSTELEPAKAERAQQNLSDAGLADVVDIRVGDALETLQDGIDDGIDLVLLDGAWSLYLPVLRILESRLAPGALVIAENAVDESGDYLTYVRNPASGYRSLPLPFEPGRGNEMSVYVA</sequence>
<evidence type="ECO:0000256" key="1">
    <source>
        <dbReference type="ARBA" id="ARBA00022603"/>
    </source>
</evidence>
<dbReference type="KEGG" id="mpof:MPOR_34650"/>
<dbReference type="EMBL" id="AP022570">
    <property type="protein sequence ID" value="BBX52439.1"/>
    <property type="molecule type" value="Genomic_DNA"/>
</dbReference>
<keyword evidence="2" id="KW-0808">Transferase</keyword>
<dbReference type="GO" id="GO:0008171">
    <property type="term" value="F:O-methyltransferase activity"/>
    <property type="evidence" value="ECO:0007669"/>
    <property type="project" value="InterPro"/>
</dbReference>
<dbReference type="GO" id="GO:0032259">
    <property type="term" value="P:methylation"/>
    <property type="evidence" value="ECO:0007669"/>
    <property type="project" value="UniProtKB-KW"/>
</dbReference>
<name>A0A6N4VDB0_9MYCO</name>